<dbReference type="Gene3D" id="3.30.2320.30">
    <property type="entry name" value="ATP synthase, E subunit, C-terminal"/>
    <property type="match status" value="1"/>
</dbReference>
<reference evidence="5" key="2">
    <citation type="submission" date="2015-01" db="EMBL/GenBank/DDBJ databases">
        <title>Evolutionary Origins and Diversification of the Mycorrhizal Mutualists.</title>
        <authorList>
            <consortium name="DOE Joint Genome Institute"/>
            <consortium name="Mycorrhizal Genomics Consortium"/>
            <person name="Kohler A."/>
            <person name="Kuo A."/>
            <person name="Nagy L.G."/>
            <person name="Floudas D."/>
            <person name="Copeland A."/>
            <person name="Barry K.W."/>
            <person name="Cichocki N."/>
            <person name="Veneault-Fourrey C."/>
            <person name="LaButti K."/>
            <person name="Lindquist E.A."/>
            <person name="Lipzen A."/>
            <person name="Lundell T."/>
            <person name="Morin E."/>
            <person name="Murat C."/>
            <person name="Riley R."/>
            <person name="Ohm R."/>
            <person name="Sun H."/>
            <person name="Tunlid A."/>
            <person name="Henrissat B."/>
            <person name="Grigoriev I.V."/>
            <person name="Hibbett D.S."/>
            <person name="Martin F."/>
        </authorList>
    </citation>
    <scope>NUCLEOTIDE SEQUENCE [LARGE SCALE GENOMIC DNA]</scope>
    <source>
        <strain evidence="5">Foug A</strain>
    </source>
</reference>
<evidence type="ECO:0000256" key="2">
    <source>
        <dbReference type="ARBA" id="ARBA00022448"/>
    </source>
</evidence>
<protein>
    <recommendedName>
        <fullName evidence="6">V-type proton ATPase subunit E</fullName>
    </recommendedName>
</protein>
<dbReference type="OrthoDB" id="10263003at2759"/>
<dbReference type="Proteomes" id="UP000053989">
    <property type="component" value="Unassembled WGS sequence"/>
</dbReference>
<dbReference type="EMBL" id="KN822018">
    <property type="protein sequence ID" value="KIM66212.1"/>
    <property type="molecule type" value="Genomic_DNA"/>
</dbReference>
<dbReference type="InterPro" id="IPR038495">
    <property type="entry name" value="ATPase_E_C"/>
</dbReference>
<dbReference type="InParanoid" id="A0A0C3AML8"/>
<accession>A0A0C3AML8</accession>
<sequence length="227" mass="25837">MASRPLNDDEVLSEMNKMVAFIKQEAMEKAREIKVKADEEFAIEKAKLVKQEQQSIDAQYEKRRKGVETAQKITQSNLTNKSRLQILHRREEQLQNLFEISREEVARFAEDGGRYLQFLEGAILQGYLQLLEPKVTLFSCGQDIELVQKAGAAAAETYTQISGRVVTFEVQAILNSDGAGGIKLANGNKRITIDNTLNERLRLLEDKMLPEIRADLFGPNENRKFYT</sequence>
<dbReference type="SUPFAM" id="SSF160527">
    <property type="entry name" value="V-type ATPase subunit E-like"/>
    <property type="match status" value="1"/>
</dbReference>
<keyword evidence="5" id="KW-1185">Reference proteome</keyword>
<dbReference type="GO" id="GO:0046961">
    <property type="term" value="F:proton-transporting ATPase activity, rotational mechanism"/>
    <property type="evidence" value="ECO:0007669"/>
    <property type="project" value="InterPro"/>
</dbReference>
<dbReference type="InterPro" id="IPR002842">
    <property type="entry name" value="ATPase_V1_Esu"/>
</dbReference>
<comment type="similarity">
    <text evidence="1">Belongs to the V-ATPase E subunit family.</text>
</comment>
<dbReference type="HAMAP" id="MF_00311">
    <property type="entry name" value="ATP_synth_E_arch"/>
    <property type="match status" value="1"/>
</dbReference>
<dbReference type="HOGENOM" id="CLU_073641_0_0_1"/>
<evidence type="ECO:0000256" key="3">
    <source>
        <dbReference type="ARBA" id="ARBA00023065"/>
    </source>
</evidence>
<dbReference type="STRING" id="1036808.A0A0C3AML8"/>
<dbReference type="FunCoup" id="A0A0C3AML8">
    <property type="interactions" value="255"/>
</dbReference>
<name>A0A0C3AML8_9AGAM</name>
<proteinExistence type="inferred from homology"/>
<dbReference type="AlphaFoldDB" id="A0A0C3AML8"/>
<evidence type="ECO:0008006" key="6">
    <source>
        <dbReference type="Google" id="ProtNLM"/>
    </source>
</evidence>
<evidence type="ECO:0000313" key="5">
    <source>
        <dbReference type="Proteomes" id="UP000053989"/>
    </source>
</evidence>
<dbReference type="PANTHER" id="PTHR45715">
    <property type="entry name" value="ATPASE H+-TRANSPORTING V1 SUBUNIT E1A-RELATED"/>
    <property type="match status" value="1"/>
</dbReference>
<organism evidence="4 5">
    <name type="scientific">Scleroderma citrinum Foug A</name>
    <dbReference type="NCBI Taxonomy" id="1036808"/>
    <lineage>
        <taxon>Eukaryota</taxon>
        <taxon>Fungi</taxon>
        <taxon>Dikarya</taxon>
        <taxon>Basidiomycota</taxon>
        <taxon>Agaricomycotina</taxon>
        <taxon>Agaricomycetes</taxon>
        <taxon>Agaricomycetidae</taxon>
        <taxon>Boletales</taxon>
        <taxon>Sclerodermatineae</taxon>
        <taxon>Sclerodermataceae</taxon>
        <taxon>Scleroderma</taxon>
    </lineage>
</organism>
<evidence type="ECO:0000256" key="1">
    <source>
        <dbReference type="ARBA" id="ARBA00005901"/>
    </source>
</evidence>
<keyword evidence="3" id="KW-0406">Ion transport</keyword>
<reference evidence="4 5" key="1">
    <citation type="submission" date="2014-04" db="EMBL/GenBank/DDBJ databases">
        <authorList>
            <consortium name="DOE Joint Genome Institute"/>
            <person name="Kuo A."/>
            <person name="Kohler A."/>
            <person name="Nagy L.G."/>
            <person name="Floudas D."/>
            <person name="Copeland A."/>
            <person name="Barry K.W."/>
            <person name="Cichocki N."/>
            <person name="Veneault-Fourrey C."/>
            <person name="LaButti K."/>
            <person name="Lindquist E.A."/>
            <person name="Lipzen A."/>
            <person name="Lundell T."/>
            <person name="Morin E."/>
            <person name="Murat C."/>
            <person name="Sun H."/>
            <person name="Tunlid A."/>
            <person name="Henrissat B."/>
            <person name="Grigoriev I.V."/>
            <person name="Hibbett D.S."/>
            <person name="Martin F."/>
            <person name="Nordberg H.P."/>
            <person name="Cantor M.N."/>
            <person name="Hua S.X."/>
        </authorList>
    </citation>
    <scope>NUCLEOTIDE SEQUENCE [LARGE SCALE GENOMIC DNA]</scope>
    <source>
        <strain evidence="4 5">Foug A</strain>
    </source>
</reference>
<evidence type="ECO:0000313" key="4">
    <source>
        <dbReference type="EMBL" id="KIM66212.1"/>
    </source>
</evidence>
<dbReference type="GO" id="GO:0033178">
    <property type="term" value="C:proton-transporting two-sector ATPase complex, catalytic domain"/>
    <property type="evidence" value="ECO:0007669"/>
    <property type="project" value="InterPro"/>
</dbReference>
<dbReference type="Pfam" id="PF01991">
    <property type="entry name" value="vATP-synt_E"/>
    <property type="match status" value="1"/>
</dbReference>
<dbReference type="Gene3D" id="6.10.250.1620">
    <property type="match status" value="1"/>
</dbReference>
<gene>
    <name evidence="4" type="ORF">SCLCIDRAFT_1211441</name>
</gene>
<keyword evidence="2" id="KW-0813">Transport</keyword>